<dbReference type="AlphaFoldDB" id="A0A510KRW9"/>
<organism evidence="4 5">
    <name type="scientific">Leptotrichia trevisanii</name>
    <dbReference type="NCBI Taxonomy" id="109328"/>
    <lineage>
        <taxon>Bacteria</taxon>
        <taxon>Fusobacteriati</taxon>
        <taxon>Fusobacteriota</taxon>
        <taxon>Fusobacteriia</taxon>
        <taxon>Fusobacteriales</taxon>
        <taxon>Leptotrichiaceae</taxon>
        <taxon>Leptotrichia</taxon>
    </lineage>
</organism>
<dbReference type="PANTHER" id="PTHR36925">
    <property type="entry name" value="COBALT-PRECORRIN-6A REDUCTASE"/>
    <property type="match status" value="1"/>
</dbReference>
<dbReference type="NCBIfam" id="TIGR00715">
    <property type="entry name" value="precor6x_red"/>
    <property type="match status" value="1"/>
</dbReference>
<keyword evidence="3" id="KW-0560">Oxidoreductase</keyword>
<dbReference type="PANTHER" id="PTHR36925:SF1">
    <property type="entry name" value="COBALT-PRECORRIN-6A REDUCTASE"/>
    <property type="match status" value="1"/>
</dbReference>
<evidence type="ECO:0000256" key="2">
    <source>
        <dbReference type="ARBA" id="ARBA00022573"/>
    </source>
</evidence>
<evidence type="ECO:0000256" key="1">
    <source>
        <dbReference type="ARBA" id="ARBA00004953"/>
    </source>
</evidence>
<comment type="pathway">
    <text evidence="1">Cofactor biosynthesis; adenosylcobalamin biosynthesis.</text>
</comment>
<gene>
    <name evidence="4" type="ORF">JMUB3935_2434</name>
</gene>
<dbReference type="RefSeq" id="WP_146997545.1">
    <property type="nucleotide sequence ID" value="NZ_AP019840.1"/>
</dbReference>
<evidence type="ECO:0000256" key="3">
    <source>
        <dbReference type="ARBA" id="ARBA00023002"/>
    </source>
</evidence>
<dbReference type="InterPro" id="IPR003723">
    <property type="entry name" value="Precorrin-6x_reduct"/>
</dbReference>
<keyword evidence="2" id="KW-0169">Cobalamin biosynthesis</keyword>
<dbReference type="Pfam" id="PF02571">
    <property type="entry name" value="CbiJ"/>
    <property type="match status" value="1"/>
</dbReference>
<proteinExistence type="predicted"/>
<dbReference type="STRING" id="1122173.GCA_000482505_01283"/>
<dbReference type="GO" id="GO:0016994">
    <property type="term" value="F:precorrin-6A reductase activity"/>
    <property type="evidence" value="ECO:0007669"/>
    <property type="project" value="InterPro"/>
</dbReference>
<dbReference type="UniPathway" id="UPA00148"/>
<evidence type="ECO:0000313" key="5">
    <source>
        <dbReference type="Proteomes" id="UP000321378"/>
    </source>
</evidence>
<name>A0A510KRW9_9FUSO</name>
<dbReference type="EMBL" id="AP019840">
    <property type="protein sequence ID" value="BBM53441.1"/>
    <property type="molecule type" value="Genomic_DNA"/>
</dbReference>
<accession>A0A510KRW9</accession>
<reference evidence="4 5" key="1">
    <citation type="submission" date="2019-07" db="EMBL/GenBank/DDBJ databases">
        <title>Complete Genome Sequence of Leptotrichia trevisanii Strain JMUB3935.</title>
        <authorList>
            <person name="Watanabe S."/>
            <person name="Cui L."/>
        </authorList>
    </citation>
    <scope>NUCLEOTIDE SEQUENCE [LARGE SCALE GENOMIC DNA]</scope>
    <source>
        <strain evidence="4 5">JMUB3935</strain>
    </source>
</reference>
<dbReference type="Proteomes" id="UP000321378">
    <property type="component" value="Chromosome"/>
</dbReference>
<dbReference type="GO" id="GO:0009236">
    <property type="term" value="P:cobalamin biosynthetic process"/>
    <property type="evidence" value="ECO:0007669"/>
    <property type="project" value="UniProtKB-UniPathway"/>
</dbReference>
<sequence>MKIWIIGGTKDSRNILNEILKIGENDIIVSTATEYGGKLLENVAKNKNVHVISEKLNVLQIEEMILEKNIDLIIDASHPYAQNISNTVISMVSYLNERVTQEKKVKYIRFERKMVDYGNKNIFKFQDLQEIIKFLRQFENKTILSTLGSNTLAEIKEVGEKNRLFVRILPTTSSIQNAEELGYLPKNIIAMQGPFSKNMNVVMLQDLKIDYLITKESGETGGELQKVKACQECGVTILAIKRPVLDYGTVFNTIEELMRYLVKL</sequence>
<protein>
    <submittedName>
        <fullName evidence="4">Precorrin-6x reductase</fullName>
    </submittedName>
</protein>
<evidence type="ECO:0000313" key="4">
    <source>
        <dbReference type="EMBL" id="BBM53441.1"/>
    </source>
</evidence>
<dbReference type="PROSITE" id="PS51014">
    <property type="entry name" value="COBK_CBIJ"/>
    <property type="match status" value="1"/>
</dbReference>